<keyword evidence="3 4" id="KW-0663">Pyridoxal phosphate</keyword>
<name>A0ABU5CKS9_9BACI</name>
<dbReference type="EC" id="3.7.1.3" evidence="4 5"/>
<organism evidence="7 8">
    <name type="scientific">Tigheibacillus jepli</name>
    <dbReference type="NCBI Taxonomy" id="3035914"/>
    <lineage>
        <taxon>Bacteria</taxon>
        <taxon>Bacillati</taxon>
        <taxon>Bacillota</taxon>
        <taxon>Bacilli</taxon>
        <taxon>Bacillales</taxon>
        <taxon>Bacillaceae</taxon>
        <taxon>Tigheibacillus</taxon>
    </lineage>
</organism>
<dbReference type="PIRSF" id="PIRSF038800">
    <property type="entry name" value="KYNU"/>
    <property type="match status" value="1"/>
</dbReference>
<keyword evidence="2 4" id="KW-0378">Hydrolase</keyword>
<comment type="function">
    <text evidence="4 6">Catalyzes the cleavage of L-kynurenine (L-Kyn) and L-3-hydroxykynurenine (L-3OHKyn) into anthranilic acid (AA) and 3-hydroxyanthranilic acid (3-OHAA), respectively.</text>
</comment>
<evidence type="ECO:0000256" key="6">
    <source>
        <dbReference type="PIRNR" id="PIRNR038800"/>
    </source>
</evidence>
<accession>A0ABU5CKS9</accession>
<dbReference type="InterPro" id="IPR015422">
    <property type="entry name" value="PyrdxlP-dep_Trfase_small"/>
</dbReference>
<evidence type="ECO:0000313" key="8">
    <source>
        <dbReference type="Proteomes" id="UP001228376"/>
    </source>
</evidence>
<dbReference type="RefSeq" id="WP_306066164.1">
    <property type="nucleotide sequence ID" value="NZ_JAROCA020000001.1"/>
</dbReference>
<feature type="binding site" evidence="4">
    <location>
        <position position="104"/>
    </location>
    <ligand>
        <name>pyridoxal 5'-phosphate</name>
        <dbReference type="ChEBI" id="CHEBI:597326"/>
    </ligand>
</feature>
<comment type="catalytic activity">
    <reaction evidence="4 6">
        <text>L-kynurenine + H2O = anthranilate + L-alanine + H(+)</text>
        <dbReference type="Rhea" id="RHEA:16813"/>
        <dbReference type="ChEBI" id="CHEBI:15377"/>
        <dbReference type="ChEBI" id="CHEBI:15378"/>
        <dbReference type="ChEBI" id="CHEBI:16567"/>
        <dbReference type="ChEBI" id="CHEBI:57959"/>
        <dbReference type="ChEBI" id="CHEBI:57972"/>
        <dbReference type="EC" id="3.7.1.3"/>
    </reaction>
</comment>
<evidence type="ECO:0000256" key="2">
    <source>
        <dbReference type="ARBA" id="ARBA00022801"/>
    </source>
</evidence>
<keyword evidence="8" id="KW-1185">Reference proteome</keyword>
<comment type="catalytic activity">
    <reaction evidence="6">
        <text>3-hydroxy-L-kynurenine + H2O = 3-hydroxyanthranilate + L-alanine + H(+)</text>
        <dbReference type="Rhea" id="RHEA:25143"/>
        <dbReference type="ChEBI" id="CHEBI:15377"/>
        <dbReference type="ChEBI" id="CHEBI:15378"/>
        <dbReference type="ChEBI" id="CHEBI:36559"/>
        <dbReference type="ChEBI" id="CHEBI:57972"/>
        <dbReference type="ChEBI" id="CHEBI:58125"/>
        <dbReference type="EC" id="3.7.1.3"/>
    </reaction>
</comment>
<feature type="binding site" evidence="4">
    <location>
        <position position="214"/>
    </location>
    <ligand>
        <name>pyridoxal 5'-phosphate</name>
        <dbReference type="ChEBI" id="CHEBI:597326"/>
    </ligand>
</feature>
<dbReference type="SUPFAM" id="SSF53383">
    <property type="entry name" value="PLP-dependent transferases"/>
    <property type="match status" value="1"/>
</dbReference>
<dbReference type="Proteomes" id="UP001228376">
    <property type="component" value="Unassembled WGS sequence"/>
</dbReference>
<comment type="caution">
    <text evidence="7">The sequence shown here is derived from an EMBL/GenBank/DDBJ whole genome shotgun (WGS) entry which is preliminary data.</text>
</comment>
<feature type="binding site" evidence="4">
    <location>
        <position position="103"/>
    </location>
    <ligand>
        <name>pyridoxal 5'-phosphate</name>
        <dbReference type="ChEBI" id="CHEBI:597326"/>
    </ligand>
</feature>
<feature type="binding site" evidence="4">
    <location>
        <position position="211"/>
    </location>
    <ligand>
        <name>pyridoxal 5'-phosphate</name>
        <dbReference type="ChEBI" id="CHEBI:597326"/>
    </ligand>
</feature>
<dbReference type="NCBIfam" id="TIGR01814">
    <property type="entry name" value="kynureninase"/>
    <property type="match status" value="1"/>
</dbReference>
<reference evidence="7 8" key="1">
    <citation type="submission" date="2023-10" db="EMBL/GenBank/DDBJ databases">
        <title>179-bfca-hs.</title>
        <authorList>
            <person name="Miliotis G."/>
            <person name="Sengupta P."/>
            <person name="Hameed A."/>
            <person name="Chuvochina M."/>
            <person name="Mcdonagh F."/>
            <person name="Simpson A.C."/>
            <person name="Singh N.K."/>
            <person name="Rekha P.D."/>
            <person name="Raman K."/>
            <person name="Hugenholtz P."/>
            <person name="Venkateswaran K."/>
        </authorList>
    </citation>
    <scope>NUCLEOTIDE SEQUENCE [LARGE SCALE GENOMIC DNA]</scope>
    <source>
        <strain evidence="7 8">179-BFC-A-HS</strain>
    </source>
</reference>
<evidence type="ECO:0000256" key="1">
    <source>
        <dbReference type="ARBA" id="ARBA00022642"/>
    </source>
</evidence>
<feature type="binding site" evidence="4">
    <location>
        <position position="265"/>
    </location>
    <ligand>
        <name>pyridoxal 5'-phosphate</name>
        <dbReference type="ChEBI" id="CHEBI:597326"/>
    </ligand>
</feature>
<dbReference type="InterPro" id="IPR015421">
    <property type="entry name" value="PyrdxlP-dep_Trfase_major"/>
</dbReference>
<comment type="pathway">
    <text evidence="4 6">Amino-acid degradation; L-kynurenine degradation; L-alanine and anthranilate from L-kynurenine: step 1/1.</text>
</comment>
<evidence type="ECO:0000256" key="4">
    <source>
        <dbReference type="HAMAP-Rule" id="MF_01970"/>
    </source>
</evidence>
<sequence>MYPEKNLHEAYARQLDEQDDLKRFRDEFYLQTGKIYLDGNSLGLLSKRAEKSLMELLETWKTFGIDGWTKGDHPWFYISERLGELCAPLIGANPEEVIITGSTTSNLHQLAATFYQPKGRKTKMLADELNFPTDIYALKSQLEIHGYDTSHLVRVKSGDGQTLQEEDVIAAMSEDVALIVLPSVLYRSGQILDMKRLTEEAHARDILIGFDLCHSIGAIPHALSEWGVDFAFWCTYKYLNGGPGAVGGLYVNQKHFGKKPGLAGWFGSNKEKQFDLEHDFQAADTAGAYQVGTPHILSAAPLLGSLEMFHEAGIEKIRAKSLRLTEYMMMLIDAELSEYDFKVANPSEAAKRGGHIYLEHAEAARICKALKENGVIPDFRSPTGIRLAPVALYNTFSDVWQTIQTLKAIMQEKRYEKFTNTRDVVA</sequence>
<feature type="modified residue" description="N6-(pyridoxal phosphate)lysine" evidence="4">
    <location>
        <position position="237"/>
    </location>
</feature>
<dbReference type="InterPro" id="IPR010111">
    <property type="entry name" value="Kynureninase"/>
</dbReference>
<dbReference type="InterPro" id="IPR015424">
    <property type="entry name" value="PyrdxlP-dep_Trfase"/>
</dbReference>
<dbReference type="Gene3D" id="3.90.1150.10">
    <property type="entry name" value="Aspartate Aminotransferase, domain 1"/>
    <property type="match status" value="1"/>
</dbReference>
<comment type="cofactor">
    <cofactor evidence="4 6">
        <name>pyridoxal 5'-phosphate</name>
        <dbReference type="ChEBI" id="CHEBI:597326"/>
    </cofactor>
</comment>
<dbReference type="Gene3D" id="3.40.640.10">
    <property type="entry name" value="Type I PLP-dependent aspartate aminotransferase-like (Major domain)"/>
    <property type="match status" value="1"/>
</dbReference>
<comment type="caution">
    <text evidence="4">Lacks conserved residue(s) required for the propagation of feature annotation.</text>
</comment>
<dbReference type="EMBL" id="JAROCA020000001">
    <property type="protein sequence ID" value="MDY0406118.1"/>
    <property type="molecule type" value="Genomic_DNA"/>
</dbReference>
<evidence type="ECO:0000256" key="5">
    <source>
        <dbReference type="NCBIfam" id="TIGR01814"/>
    </source>
</evidence>
<dbReference type="GO" id="GO:0030429">
    <property type="term" value="F:kynureninase activity"/>
    <property type="evidence" value="ECO:0007669"/>
    <property type="project" value="UniProtKB-EC"/>
</dbReference>
<dbReference type="PANTHER" id="PTHR14084:SF0">
    <property type="entry name" value="KYNURENINASE"/>
    <property type="match status" value="1"/>
</dbReference>
<comment type="similarity">
    <text evidence="4 6">Belongs to the kynureninase family.</text>
</comment>
<feature type="binding site" evidence="4">
    <location>
        <position position="293"/>
    </location>
    <ligand>
        <name>pyridoxal 5'-phosphate</name>
        <dbReference type="ChEBI" id="CHEBI:597326"/>
    </ligand>
</feature>
<evidence type="ECO:0000256" key="3">
    <source>
        <dbReference type="ARBA" id="ARBA00022898"/>
    </source>
</evidence>
<comment type="subunit">
    <text evidence="4 6">Homodimer.</text>
</comment>
<protein>
    <recommendedName>
        <fullName evidence="4 5">Kynureninase</fullName>
        <ecNumber evidence="4 5">3.7.1.3</ecNumber>
    </recommendedName>
    <alternativeName>
        <fullName evidence="4">L-kynurenine hydrolase</fullName>
    </alternativeName>
</protein>
<dbReference type="Pfam" id="PF22580">
    <property type="entry name" value="KYNU_C"/>
    <property type="match status" value="1"/>
</dbReference>
<feature type="binding site" evidence="4">
    <location>
        <position position="236"/>
    </location>
    <ligand>
        <name>pyridoxal 5'-phosphate</name>
        <dbReference type="ChEBI" id="CHEBI:597326"/>
    </ligand>
</feature>
<evidence type="ECO:0000313" key="7">
    <source>
        <dbReference type="EMBL" id="MDY0406118.1"/>
    </source>
</evidence>
<feature type="binding site" evidence="4">
    <location>
        <begin position="131"/>
        <end position="134"/>
    </location>
    <ligand>
        <name>pyridoxal 5'-phosphate</name>
        <dbReference type="ChEBI" id="CHEBI:597326"/>
    </ligand>
</feature>
<proteinExistence type="inferred from homology"/>
<dbReference type="PANTHER" id="PTHR14084">
    <property type="entry name" value="KYNURENINASE"/>
    <property type="match status" value="1"/>
</dbReference>
<keyword evidence="1 4" id="KW-0662">Pyridine nucleotide biosynthesis</keyword>
<dbReference type="HAMAP" id="MF_01970">
    <property type="entry name" value="Kynureninase"/>
    <property type="match status" value="1"/>
</dbReference>
<comment type="pathway">
    <text evidence="4 6">Cofactor biosynthesis; NAD(+) biosynthesis; quinolinate from L-kynurenine: step 2/3.</text>
</comment>
<gene>
    <name evidence="4 7" type="primary">kynU</name>
    <name evidence="7" type="ORF">P5G51_012590</name>
</gene>